<sequence length="360" mass="39918">MNEIPEALNFTSSRTAALQSSHIMPSEIVKFNGEIQKIKSEPGVNNYTLPSFTSAISSIHLHGASNSSSLAVTNSTSPVVPSSTSVTSYNSSSTSSVTTQHSTDSTDLTDKKERNTTSGDTHNQSPQPSSSSTESKPPYSYVALIAMAIQSSQMKRATLSEIYGYITSNFAYFRECKKGWQNSIRHNLSLNECFVKVPRDGGGERKGNYWTLDPLYEDMFENGNFRRRRRMKRPATYRSHPYANSKIMYDNSRSLHQLPRNIEMFPPPSVYATHYDPTSWFPQSAQLTLPSCQSQLGLQNCTAAGPSSYTQQPYPSSTSVSAAAAAFSSAVQRYTTPYWSHESGYSSSHDSPPSDRQYLF</sequence>
<dbReference type="PRINTS" id="PR00053">
    <property type="entry name" value="FORKHEAD"/>
</dbReference>
<keyword evidence="9 11" id="KW-0539">Nucleus</keyword>
<keyword evidence="6" id="KW-0805">Transcription regulation</keyword>
<dbReference type="InterPro" id="IPR030456">
    <property type="entry name" value="TF_fork_head_CS_2"/>
</dbReference>
<dbReference type="InterPro" id="IPR001766">
    <property type="entry name" value="Fork_head_dom"/>
</dbReference>
<feature type="DNA-binding region" description="Fork-head" evidence="11">
    <location>
        <begin position="136"/>
        <end position="230"/>
    </location>
</feature>
<dbReference type="KEGG" id="apln:108738123"/>
<dbReference type="Proteomes" id="UP000192223">
    <property type="component" value="Unplaced"/>
</dbReference>
<organism evidence="14 15">
    <name type="scientific">Agrilus planipennis</name>
    <name type="common">Emerald ash borer</name>
    <name type="synonym">Agrilus marcopoli</name>
    <dbReference type="NCBI Taxonomy" id="224129"/>
    <lineage>
        <taxon>Eukaryota</taxon>
        <taxon>Metazoa</taxon>
        <taxon>Ecdysozoa</taxon>
        <taxon>Arthropoda</taxon>
        <taxon>Hexapoda</taxon>
        <taxon>Insecta</taxon>
        <taxon>Pterygota</taxon>
        <taxon>Neoptera</taxon>
        <taxon>Endopterygota</taxon>
        <taxon>Coleoptera</taxon>
        <taxon>Polyphaga</taxon>
        <taxon>Elateriformia</taxon>
        <taxon>Buprestoidea</taxon>
        <taxon>Buprestidae</taxon>
        <taxon>Agrilinae</taxon>
        <taxon>Agrilus</taxon>
    </lineage>
</organism>
<dbReference type="AlphaFoldDB" id="A0A1W4X3H4"/>
<keyword evidence="4" id="KW-0221">Differentiation</keyword>
<feature type="compositionally biased region" description="Low complexity" evidence="12">
    <location>
        <begin position="125"/>
        <end position="136"/>
    </location>
</feature>
<dbReference type="Pfam" id="PF00250">
    <property type="entry name" value="Forkhead"/>
    <property type="match status" value="1"/>
</dbReference>
<dbReference type="PROSITE" id="PS00658">
    <property type="entry name" value="FORK_HEAD_2"/>
    <property type="match status" value="1"/>
</dbReference>
<dbReference type="PANTHER" id="PTHR11829">
    <property type="entry name" value="FORKHEAD BOX PROTEIN"/>
    <property type="match status" value="1"/>
</dbReference>
<accession>A0A1W4X3H4</accession>
<dbReference type="InterPro" id="IPR050211">
    <property type="entry name" value="FOX_domain-containing"/>
</dbReference>
<dbReference type="InterPro" id="IPR047515">
    <property type="entry name" value="FH_FOXL2"/>
</dbReference>
<dbReference type="PROSITE" id="PS00657">
    <property type="entry name" value="FORK_HEAD_1"/>
    <property type="match status" value="1"/>
</dbReference>
<keyword evidence="5" id="KW-0832">Ubl conjugation</keyword>
<dbReference type="STRING" id="224129.A0A1W4X3H4"/>
<evidence type="ECO:0000256" key="7">
    <source>
        <dbReference type="ARBA" id="ARBA00023125"/>
    </source>
</evidence>
<dbReference type="GO" id="GO:0005634">
    <property type="term" value="C:nucleus"/>
    <property type="evidence" value="ECO:0007669"/>
    <property type="project" value="UniProtKB-SubCell"/>
</dbReference>
<feature type="compositionally biased region" description="Low complexity" evidence="12">
    <location>
        <begin position="72"/>
        <end position="106"/>
    </location>
</feature>
<evidence type="ECO:0000256" key="1">
    <source>
        <dbReference type="ARBA" id="ARBA00004123"/>
    </source>
</evidence>
<name>A0A1W4X3H4_AGRPL</name>
<feature type="region of interest" description="Disordered" evidence="12">
    <location>
        <begin position="339"/>
        <end position="360"/>
    </location>
</feature>
<dbReference type="InterPro" id="IPR036388">
    <property type="entry name" value="WH-like_DNA-bd_sf"/>
</dbReference>
<evidence type="ECO:0000313" key="14">
    <source>
        <dbReference type="Proteomes" id="UP000192223"/>
    </source>
</evidence>
<dbReference type="FunFam" id="1.10.10.10:FF:000016">
    <property type="entry name" value="Forkhead box protein I1"/>
    <property type="match status" value="1"/>
</dbReference>
<dbReference type="InParanoid" id="A0A1W4X3H4"/>
<comment type="subcellular location">
    <subcellularLocation>
        <location evidence="1 11">Nucleus</location>
    </subcellularLocation>
</comment>
<evidence type="ECO:0000256" key="4">
    <source>
        <dbReference type="ARBA" id="ARBA00022782"/>
    </source>
</evidence>
<evidence type="ECO:0000256" key="10">
    <source>
        <dbReference type="ARBA" id="ARBA00034872"/>
    </source>
</evidence>
<dbReference type="InterPro" id="IPR036390">
    <property type="entry name" value="WH_DNA-bd_sf"/>
</dbReference>
<protein>
    <recommendedName>
        <fullName evidence="10">Forkhead box protein L2</fullName>
    </recommendedName>
</protein>
<dbReference type="GO" id="GO:0009653">
    <property type="term" value="P:anatomical structure morphogenesis"/>
    <property type="evidence" value="ECO:0007669"/>
    <property type="project" value="TreeGrafter"/>
</dbReference>
<dbReference type="CDD" id="cd20028">
    <property type="entry name" value="FH_FOXL2"/>
    <property type="match status" value="1"/>
</dbReference>
<dbReference type="GO" id="GO:0000978">
    <property type="term" value="F:RNA polymerase II cis-regulatory region sequence-specific DNA binding"/>
    <property type="evidence" value="ECO:0007669"/>
    <property type="project" value="TreeGrafter"/>
</dbReference>
<dbReference type="PROSITE" id="PS50039">
    <property type="entry name" value="FORK_HEAD_3"/>
    <property type="match status" value="1"/>
</dbReference>
<dbReference type="GeneID" id="108738123"/>
<gene>
    <name evidence="15" type="primary">LOC108738123</name>
</gene>
<dbReference type="GO" id="GO:0030154">
    <property type="term" value="P:cell differentiation"/>
    <property type="evidence" value="ECO:0007669"/>
    <property type="project" value="UniProtKB-KW"/>
</dbReference>
<dbReference type="InterPro" id="IPR018122">
    <property type="entry name" value="TF_fork_head_CS_1"/>
</dbReference>
<evidence type="ECO:0000256" key="5">
    <source>
        <dbReference type="ARBA" id="ARBA00022843"/>
    </source>
</evidence>
<keyword evidence="8" id="KW-0804">Transcription</keyword>
<keyword evidence="2" id="KW-1017">Isopeptide bond</keyword>
<evidence type="ECO:0000256" key="2">
    <source>
        <dbReference type="ARBA" id="ARBA00022499"/>
    </source>
</evidence>
<evidence type="ECO:0000313" key="15">
    <source>
        <dbReference type="RefSeq" id="XP_018326875.1"/>
    </source>
</evidence>
<dbReference type="GO" id="GO:0000981">
    <property type="term" value="F:DNA-binding transcription factor activity, RNA polymerase II-specific"/>
    <property type="evidence" value="ECO:0007669"/>
    <property type="project" value="TreeGrafter"/>
</dbReference>
<keyword evidence="3" id="KW-0597">Phosphoprotein</keyword>
<dbReference type="SMART" id="SM00339">
    <property type="entry name" value="FH"/>
    <property type="match status" value="1"/>
</dbReference>
<evidence type="ECO:0000256" key="3">
    <source>
        <dbReference type="ARBA" id="ARBA00022553"/>
    </source>
</evidence>
<dbReference type="OrthoDB" id="9926427at2759"/>
<evidence type="ECO:0000256" key="9">
    <source>
        <dbReference type="ARBA" id="ARBA00023242"/>
    </source>
</evidence>
<reference evidence="15" key="1">
    <citation type="submission" date="2025-08" db="UniProtKB">
        <authorList>
            <consortium name="RefSeq"/>
        </authorList>
    </citation>
    <scope>IDENTIFICATION</scope>
    <source>
        <tissue evidence="15">Entire body</tissue>
    </source>
</reference>
<proteinExistence type="predicted"/>
<evidence type="ECO:0000256" key="8">
    <source>
        <dbReference type="ARBA" id="ARBA00023163"/>
    </source>
</evidence>
<dbReference type="PANTHER" id="PTHR11829:SF411">
    <property type="entry name" value="FORKHEAD BOX PROTEIN L2"/>
    <property type="match status" value="1"/>
</dbReference>
<feature type="region of interest" description="Disordered" evidence="12">
    <location>
        <begin position="68"/>
        <end position="136"/>
    </location>
</feature>
<evidence type="ECO:0000256" key="11">
    <source>
        <dbReference type="PROSITE-ProRule" id="PRU00089"/>
    </source>
</evidence>
<dbReference type="Gene3D" id="1.10.10.10">
    <property type="entry name" value="Winged helix-like DNA-binding domain superfamily/Winged helix DNA-binding domain"/>
    <property type="match status" value="1"/>
</dbReference>
<evidence type="ECO:0000256" key="12">
    <source>
        <dbReference type="SAM" id="MobiDB-lite"/>
    </source>
</evidence>
<keyword evidence="7 11" id="KW-0238">DNA-binding</keyword>
<dbReference type="SUPFAM" id="SSF46785">
    <property type="entry name" value="Winged helix' DNA-binding domain"/>
    <property type="match status" value="1"/>
</dbReference>
<dbReference type="RefSeq" id="XP_018326875.1">
    <property type="nucleotide sequence ID" value="XM_018471373.1"/>
</dbReference>
<keyword evidence="14" id="KW-1185">Reference proteome</keyword>
<feature type="compositionally biased region" description="Low complexity" evidence="12">
    <location>
        <begin position="340"/>
        <end position="360"/>
    </location>
</feature>
<evidence type="ECO:0000256" key="6">
    <source>
        <dbReference type="ARBA" id="ARBA00023015"/>
    </source>
</evidence>
<feature type="domain" description="Fork-head" evidence="13">
    <location>
        <begin position="136"/>
        <end position="230"/>
    </location>
</feature>
<evidence type="ECO:0000259" key="13">
    <source>
        <dbReference type="PROSITE" id="PS50039"/>
    </source>
</evidence>